<dbReference type="InterPro" id="IPR001772">
    <property type="entry name" value="KA1_dom"/>
</dbReference>
<dbReference type="SMART" id="SM00220">
    <property type="entry name" value="S_TKc"/>
    <property type="match status" value="1"/>
</dbReference>
<dbReference type="FunFam" id="1.10.510.10:FF:000271">
    <property type="entry name" value="Non-specific serine/threonine protein kinase"/>
    <property type="match status" value="1"/>
</dbReference>
<dbReference type="PANTHER" id="PTHR24346">
    <property type="entry name" value="MAP/MICROTUBULE AFFINITY-REGULATING KINASE"/>
    <property type="match status" value="1"/>
</dbReference>
<keyword evidence="8" id="KW-0418">Kinase</keyword>
<dbReference type="PROSITE" id="PS00107">
    <property type="entry name" value="PROTEIN_KINASE_ATP"/>
    <property type="match status" value="1"/>
</dbReference>
<evidence type="ECO:0000256" key="9">
    <source>
        <dbReference type="ARBA" id="ARBA00022840"/>
    </source>
</evidence>
<dbReference type="InterPro" id="IPR000719">
    <property type="entry name" value="Prot_kinase_dom"/>
</dbReference>
<dbReference type="FunFam" id="3.30.200.20:FF:000003">
    <property type="entry name" value="Non-specific serine/threonine protein kinase"/>
    <property type="match status" value="1"/>
</dbReference>
<comment type="catalytic activity">
    <reaction evidence="11">
        <text>L-seryl-[protein] + ATP = O-phospho-L-seryl-[protein] + ADP + H(+)</text>
        <dbReference type="Rhea" id="RHEA:17989"/>
        <dbReference type="Rhea" id="RHEA-COMP:9863"/>
        <dbReference type="Rhea" id="RHEA-COMP:11604"/>
        <dbReference type="ChEBI" id="CHEBI:15378"/>
        <dbReference type="ChEBI" id="CHEBI:29999"/>
        <dbReference type="ChEBI" id="CHEBI:30616"/>
        <dbReference type="ChEBI" id="CHEBI:83421"/>
        <dbReference type="ChEBI" id="CHEBI:456216"/>
        <dbReference type="EC" id="2.7.11.1"/>
    </reaction>
</comment>
<evidence type="ECO:0000256" key="7">
    <source>
        <dbReference type="ARBA" id="ARBA00022741"/>
    </source>
</evidence>
<evidence type="ECO:0000256" key="8">
    <source>
        <dbReference type="ARBA" id="ARBA00022777"/>
    </source>
</evidence>
<feature type="compositionally biased region" description="Polar residues" evidence="13">
    <location>
        <begin position="424"/>
        <end position="445"/>
    </location>
</feature>
<dbReference type="Proteomes" id="UP000655588">
    <property type="component" value="Unassembled WGS sequence"/>
</dbReference>
<keyword evidence="6" id="KW-0053">Apoptosis</keyword>
<feature type="domain" description="KA1" evidence="15">
    <location>
        <begin position="542"/>
        <end position="594"/>
    </location>
</feature>
<keyword evidence="9 12" id="KW-0067">ATP-binding</keyword>
<dbReference type="GO" id="GO:0006915">
    <property type="term" value="P:apoptotic process"/>
    <property type="evidence" value="ECO:0007669"/>
    <property type="project" value="UniProtKB-KW"/>
</dbReference>
<dbReference type="CDD" id="cd14341">
    <property type="entry name" value="UBA_MELK"/>
    <property type="match status" value="1"/>
</dbReference>
<dbReference type="PROSITE" id="PS00108">
    <property type="entry name" value="PROTEIN_KINASE_ST"/>
    <property type="match status" value="1"/>
</dbReference>
<organism evidence="16 17">
    <name type="scientific">Frieseomelitta varia</name>
    <dbReference type="NCBI Taxonomy" id="561572"/>
    <lineage>
        <taxon>Eukaryota</taxon>
        <taxon>Metazoa</taxon>
        <taxon>Ecdysozoa</taxon>
        <taxon>Arthropoda</taxon>
        <taxon>Hexapoda</taxon>
        <taxon>Insecta</taxon>
        <taxon>Pterygota</taxon>
        <taxon>Neoptera</taxon>
        <taxon>Endopterygota</taxon>
        <taxon>Hymenoptera</taxon>
        <taxon>Apocrita</taxon>
        <taxon>Aculeata</taxon>
        <taxon>Apoidea</taxon>
        <taxon>Anthophila</taxon>
        <taxon>Apidae</taxon>
        <taxon>Frieseomelitta</taxon>
    </lineage>
</organism>
<dbReference type="GO" id="GO:0004674">
    <property type="term" value="F:protein serine/threonine kinase activity"/>
    <property type="evidence" value="ECO:0007669"/>
    <property type="project" value="UniProtKB-KW"/>
</dbReference>
<comment type="similarity">
    <text evidence="1">Belongs to the protein kinase superfamily. CAMK Ser/Thr protein kinase family. SNF1 subfamily.</text>
</comment>
<sequence length="610" mass="68359">MVRYIALKGLYDLEKTIGSGGFAKVKLATHIATGEKVAIKIMDKISLGDDLPRVKLEVQALKTLLHQHICRLYQVIETDSHYFMVIEYCSGGELFDHIGIEKNRLSETESRKFFRQIVSAVAYLHSLGYAHRDLKPENVLLDREENLKLIDFGLCAKPKNGIDSHLQTSCGSPTYAAPELILGKKYLGSEVDIWSMGVLLYALLCGFLPFDDNSIENLYRKILSGKYDEPSWLSSSSKRLIRAMLQIDPKKRITIQELCNHPWITAGFLNPVSFVHKTNFEKDDDVLSTMSAICGEHASDIWRKLVKSDRTDYRTATYLLLLDRKLRGLSLRISPSAKSHFKSECEGGGNSIITKLDCSPRSKSVKSPVTDADYKILPKSPDATNDFTEPHLPGRKRLRSKDEDDGYSPVPTKRVAEKDRFVCTPTNTPTNTGLESRGSQSSTPGSARKVIMGLERGLNRMRCVLTPKRRVKIENTDPEQPNVLSGKGLCNVSSTSNDDPKYVLSQLRRALRRKGIMCHQKGFILQGETEDCTEDNKDSVRPFSSRNACSFELEVCLLEGVSNKKLVGIRRKRLKGDAWVYKRVCEEVLALAAKDLSAESEGSTESKCPI</sequence>
<evidence type="ECO:0000256" key="12">
    <source>
        <dbReference type="PROSITE-ProRule" id="PRU10141"/>
    </source>
</evidence>
<accession>A0A833RJW5</accession>
<dbReference type="AlphaFoldDB" id="A0A833RJW5"/>
<dbReference type="InterPro" id="IPR008271">
    <property type="entry name" value="Ser/Thr_kinase_AS"/>
</dbReference>
<keyword evidence="5" id="KW-0808">Transferase</keyword>
<dbReference type="Pfam" id="PF00069">
    <property type="entry name" value="Pkinase"/>
    <property type="match status" value="1"/>
</dbReference>
<dbReference type="GO" id="GO:0005524">
    <property type="term" value="F:ATP binding"/>
    <property type="evidence" value="ECO:0007669"/>
    <property type="project" value="UniProtKB-UniRule"/>
</dbReference>
<evidence type="ECO:0000256" key="6">
    <source>
        <dbReference type="ARBA" id="ARBA00022703"/>
    </source>
</evidence>
<evidence type="ECO:0000256" key="1">
    <source>
        <dbReference type="ARBA" id="ARBA00006234"/>
    </source>
</evidence>
<dbReference type="InterPro" id="IPR017441">
    <property type="entry name" value="Protein_kinase_ATP_BS"/>
</dbReference>
<comment type="catalytic activity">
    <reaction evidence="10">
        <text>L-threonyl-[protein] + ATP = O-phospho-L-threonyl-[protein] + ADP + H(+)</text>
        <dbReference type="Rhea" id="RHEA:46608"/>
        <dbReference type="Rhea" id="RHEA-COMP:11060"/>
        <dbReference type="Rhea" id="RHEA-COMP:11605"/>
        <dbReference type="ChEBI" id="CHEBI:15378"/>
        <dbReference type="ChEBI" id="CHEBI:30013"/>
        <dbReference type="ChEBI" id="CHEBI:30616"/>
        <dbReference type="ChEBI" id="CHEBI:61977"/>
        <dbReference type="ChEBI" id="CHEBI:456216"/>
        <dbReference type="EC" id="2.7.11.1"/>
    </reaction>
</comment>
<evidence type="ECO:0000256" key="3">
    <source>
        <dbReference type="ARBA" id="ARBA00017168"/>
    </source>
</evidence>
<dbReference type="Pfam" id="PF02149">
    <property type="entry name" value="KA1"/>
    <property type="match status" value="1"/>
</dbReference>
<dbReference type="GO" id="GO:0035556">
    <property type="term" value="P:intracellular signal transduction"/>
    <property type="evidence" value="ECO:0007669"/>
    <property type="project" value="TreeGrafter"/>
</dbReference>
<dbReference type="CDD" id="cd12198">
    <property type="entry name" value="MELK_C"/>
    <property type="match status" value="1"/>
</dbReference>
<evidence type="ECO:0000259" key="14">
    <source>
        <dbReference type="PROSITE" id="PS50011"/>
    </source>
</evidence>
<dbReference type="PROSITE" id="PS50011">
    <property type="entry name" value="PROTEIN_KINASE_DOM"/>
    <property type="match status" value="1"/>
</dbReference>
<evidence type="ECO:0000256" key="10">
    <source>
        <dbReference type="ARBA" id="ARBA00047899"/>
    </source>
</evidence>
<evidence type="ECO:0000259" key="15">
    <source>
        <dbReference type="PROSITE" id="PS50032"/>
    </source>
</evidence>
<evidence type="ECO:0000313" key="16">
    <source>
        <dbReference type="EMBL" id="KAF3425004.1"/>
    </source>
</evidence>
<dbReference type="InterPro" id="IPR028375">
    <property type="entry name" value="KA1/Ssp2_C"/>
</dbReference>
<keyword evidence="17" id="KW-1185">Reference proteome</keyword>
<evidence type="ECO:0000256" key="2">
    <source>
        <dbReference type="ARBA" id="ARBA00012513"/>
    </source>
</evidence>
<dbReference type="InterPro" id="IPR034673">
    <property type="entry name" value="MELK"/>
</dbReference>
<dbReference type="Gene3D" id="1.10.510.10">
    <property type="entry name" value="Transferase(Phosphotransferase) domain 1"/>
    <property type="match status" value="1"/>
</dbReference>
<evidence type="ECO:0000256" key="13">
    <source>
        <dbReference type="SAM" id="MobiDB-lite"/>
    </source>
</evidence>
<feature type="domain" description="Protein kinase" evidence="14">
    <location>
        <begin position="11"/>
        <end position="264"/>
    </location>
</feature>
<feature type="region of interest" description="Disordered" evidence="13">
    <location>
        <begin position="374"/>
        <end position="446"/>
    </location>
</feature>
<proteinExistence type="inferred from homology"/>
<dbReference type="EMBL" id="WNWW01000428">
    <property type="protein sequence ID" value="KAF3425004.1"/>
    <property type="molecule type" value="Genomic_DNA"/>
</dbReference>
<feature type="binding site" evidence="12">
    <location>
        <position position="40"/>
    </location>
    <ligand>
        <name>ATP</name>
        <dbReference type="ChEBI" id="CHEBI:30616"/>
    </ligand>
</feature>
<comment type="caution">
    <text evidence="16">The sequence shown here is derived from an EMBL/GenBank/DDBJ whole genome shotgun (WGS) entry which is preliminary data.</text>
</comment>
<evidence type="ECO:0000256" key="4">
    <source>
        <dbReference type="ARBA" id="ARBA00022527"/>
    </source>
</evidence>
<keyword evidence="4" id="KW-0723">Serine/threonine-protein kinase</keyword>
<evidence type="ECO:0000256" key="5">
    <source>
        <dbReference type="ARBA" id="ARBA00022679"/>
    </source>
</evidence>
<gene>
    <name evidence="16" type="ORF">E2986_08712</name>
</gene>
<protein>
    <recommendedName>
        <fullName evidence="3">Maternal embryonic leucine zipper kinase</fullName>
        <ecNumber evidence="2">2.7.11.1</ecNumber>
    </recommendedName>
</protein>
<evidence type="ECO:0000313" key="17">
    <source>
        <dbReference type="Proteomes" id="UP000655588"/>
    </source>
</evidence>
<dbReference type="SUPFAM" id="SSF103243">
    <property type="entry name" value="KA1-like"/>
    <property type="match status" value="1"/>
</dbReference>
<dbReference type="InterPro" id="IPR011009">
    <property type="entry name" value="Kinase-like_dom_sf"/>
</dbReference>
<dbReference type="SUPFAM" id="SSF56112">
    <property type="entry name" value="Protein kinase-like (PK-like)"/>
    <property type="match status" value="1"/>
</dbReference>
<evidence type="ECO:0000256" key="11">
    <source>
        <dbReference type="ARBA" id="ARBA00048679"/>
    </source>
</evidence>
<dbReference type="EC" id="2.7.11.1" evidence="2"/>
<reference evidence="16" key="1">
    <citation type="submission" date="2019-11" db="EMBL/GenBank/DDBJ databases">
        <title>The nuclear and mitochondrial genomes of Frieseomelitta varia - a highly eusocial stingless bee (Meliponini) with a permanently sterile worker caste.</title>
        <authorList>
            <person name="Freitas F.C.P."/>
            <person name="Lourenco A.P."/>
            <person name="Nunes F.M.F."/>
            <person name="Paschoal A.R."/>
            <person name="Abreu F.C.P."/>
            <person name="Barbin F.O."/>
            <person name="Bataglia L."/>
            <person name="Cardoso-Junior C.A.M."/>
            <person name="Cervoni M.S."/>
            <person name="Silva S.R."/>
            <person name="Dalarmi F."/>
            <person name="Del Lama M.A."/>
            <person name="Depintor T.S."/>
            <person name="Ferreira K.M."/>
            <person name="Goria P.S."/>
            <person name="Jaskot M.C."/>
            <person name="Lago D.C."/>
            <person name="Luna-Lucena D."/>
            <person name="Moda L.M."/>
            <person name="Nascimento L."/>
            <person name="Pedrino M."/>
            <person name="Rabico F.O."/>
            <person name="Sanches F.C."/>
            <person name="Santos D.E."/>
            <person name="Santos C.G."/>
            <person name="Vieira J."/>
            <person name="Lopes T.F."/>
            <person name="Barchuk A.R."/>
            <person name="Hartfelder K."/>
            <person name="Simoes Z.L.P."/>
            <person name="Bitondi M.M.G."/>
            <person name="Pinheiro D.G."/>
        </authorList>
    </citation>
    <scope>NUCLEOTIDE SEQUENCE</scope>
    <source>
        <strain evidence="16">USP_RPSP 00005682</strain>
        <tissue evidence="16">Whole individual</tissue>
    </source>
</reference>
<dbReference type="PANTHER" id="PTHR24346:SF30">
    <property type="entry name" value="MATERNAL EMBRYONIC LEUCINE ZIPPER KINASE"/>
    <property type="match status" value="1"/>
</dbReference>
<dbReference type="Gene3D" id="3.30.310.80">
    <property type="entry name" value="Kinase associated domain 1, KA1"/>
    <property type="match status" value="1"/>
</dbReference>
<dbReference type="GO" id="GO:0005737">
    <property type="term" value="C:cytoplasm"/>
    <property type="evidence" value="ECO:0007669"/>
    <property type="project" value="TreeGrafter"/>
</dbReference>
<name>A0A833RJW5_9HYME</name>
<dbReference type="PROSITE" id="PS50032">
    <property type="entry name" value="KA1"/>
    <property type="match status" value="1"/>
</dbReference>
<keyword evidence="7 12" id="KW-0547">Nucleotide-binding</keyword>
<dbReference type="CDD" id="cd14078">
    <property type="entry name" value="STKc_MELK"/>
    <property type="match status" value="1"/>
</dbReference>